<evidence type="ECO:0000313" key="2">
    <source>
        <dbReference type="EMBL" id="QQQ44095.1"/>
    </source>
</evidence>
<dbReference type="Proteomes" id="UP000596095">
    <property type="component" value="Chromosome"/>
</dbReference>
<accession>A0ABD7C904</accession>
<proteinExistence type="predicted"/>
<dbReference type="Pfam" id="PF00535">
    <property type="entry name" value="Glycos_transf_2"/>
    <property type="match status" value="1"/>
</dbReference>
<gene>
    <name evidence="2" type="ORF">JJL50_08755</name>
</gene>
<dbReference type="AlphaFoldDB" id="A0ABD7C904"/>
<dbReference type="InterPro" id="IPR029044">
    <property type="entry name" value="Nucleotide-diphossugar_trans"/>
</dbReference>
<dbReference type="PANTHER" id="PTHR22916">
    <property type="entry name" value="GLYCOSYLTRANSFERASE"/>
    <property type="match status" value="1"/>
</dbReference>
<feature type="domain" description="Glycosyltransferase 2-like" evidence="1">
    <location>
        <begin position="7"/>
        <end position="150"/>
    </location>
</feature>
<reference evidence="2 3" key="1">
    <citation type="submission" date="2021-01" db="EMBL/GenBank/DDBJ databases">
        <title>Genome Characterization of a novel Stenotrophomonas isolate with high keratinase activity.</title>
        <authorList>
            <person name="Cao Z.-J."/>
        </authorList>
    </citation>
    <scope>NUCLEOTIDE SEQUENCE [LARGE SCALE GENOMIC DNA]</scope>
    <source>
        <strain evidence="2 3">DHHJ</strain>
    </source>
</reference>
<protein>
    <submittedName>
        <fullName evidence="2">Glycosyltransferase family 2 protein</fullName>
    </submittedName>
</protein>
<evidence type="ECO:0000259" key="1">
    <source>
        <dbReference type="Pfam" id="PF00535"/>
    </source>
</evidence>
<dbReference type="CDD" id="cd00761">
    <property type="entry name" value="Glyco_tranf_GTA_type"/>
    <property type="match status" value="1"/>
</dbReference>
<sequence>MKPRLTIGLIIYNGVDIARRCIDSLISQTYTDFVLLIHDNGSTDGTSEICAEYAARDPRVRHVRHPQTIPQSDNFRGVLMSADSEYYMWAADDDIWSPQFAERCIAQLDVNPDAVACCTEVNFRYPDGDVRRARGTFPIVGTPDERVRTYLHNPRDSARLYGVYRTKALQASYPPGLNMFGYDWLVVCLSMLHGHHLQVDGVQLLRSGHAPGKYFERYDRHFVRDTGLVGRLSWFLPLLPLSQALKAHLPRSAWRASRLRVARLNLIQLLLLLKWKWPVLNNTFLFARKVDRLLTKKQS</sequence>
<dbReference type="RefSeq" id="WP_125892887.1">
    <property type="nucleotide sequence ID" value="NZ_CP067993.1"/>
</dbReference>
<dbReference type="EMBL" id="CP067993">
    <property type="protein sequence ID" value="QQQ44095.1"/>
    <property type="molecule type" value="Genomic_DNA"/>
</dbReference>
<organism evidence="2 3">
    <name type="scientific">Stenotrophomonas maltophilia</name>
    <name type="common">Pseudomonas maltophilia</name>
    <name type="synonym">Xanthomonas maltophilia</name>
    <dbReference type="NCBI Taxonomy" id="40324"/>
    <lineage>
        <taxon>Bacteria</taxon>
        <taxon>Pseudomonadati</taxon>
        <taxon>Pseudomonadota</taxon>
        <taxon>Gammaproteobacteria</taxon>
        <taxon>Lysobacterales</taxon>
        <taxon>Lysobacteraceae</taxon>
        <taxon>Stenotrophomonas</taxon>
        <taxon>Stenotrophomonas maltophilia group</taxon>
    </lineage>
</organism>
<dbReference type="InterPro" id="IPR001173">
    <property type="entry name" value="Glyco_trans_2-like"/>
</dbReference>
<evidence type="ECO:0000313" key="3">
    <source>
        <dbReference type="Proteomes" id="UP000596095"/>
    </source>
</evidence>
<name>A0ABD7C904_STEMA</name>
<dbReference type="Gene3D" id="3.90.550.10">
    <property type="entry name" value="Spore Coat Polysaccharide Biosynthesis Protein SpsA, Chain A"/>
    <property type="match status" value="1"/>
</dbReference>
<dbReference type="PANTHER" id="PTHR22916:SF56">
    <property type="entry name" value="GLYCOSYL TRANSFERASE"/>
    <property type="match status" value="1"/>
</dbReference>
<dbReference type="GO" id="GO:0016758">
    <property type="term" value="F:hexosyltransferase activity"/>
    <property type="evidence" value="ECO:0007669"/>
    <property type="project" value="UniProtKB-ARBA"/>
</dbReference>
<dbReference type="SUPFAM" id="SSF53448">
    <property type="entry name" value="Nucleotide-diphospho-sugar transferases"/>
    <property type="match status" value="1"/>
</dbReference>